<comment type="caution">
    <text evidence="1">The sequence shown here is derived from an EMBL/GenBank/DDBJ whole genome shotgun (WGS) entry which is preliminary data.</text>
</comment>
<evidence type="ECO:0000313" key="1">
    <source>
        <dbReference type="EMBL" id="KJY60260.1"/>
    </source>
</evidence>
<accession>A0A0F4LNS8</accession>
<reference evidence="1 2" key="1">
    <citation type="submission" date="2015-01" db="EMBL/GenBank/DDBJ databases">
        <title>Comparative genomics of the lactic acid bacteria isolated from the honey bee gut.</title>
        <authorList>
            <person name="Ellegaard K.M."/>
            <person name="Tamarit D."/>
            <person name="Javelind E."/>
            <person name="Olofsson T."/>
            <person name="Andersson S.G."/>
            <person name="Vasquez A."/>
        </authorList>
    </citation>
    <scope>NUCLEOTIDE SEQUENCE [LARGE SCALE GENOMIC DNA]</scope>
    <source>
        <strain evidence="1 2">Hma11</strain>
    </source>
</reference>
<keyword evidence="2" id="KW-1185">Reference proteome</keyword>
<dbReference type="Proteomes" id="UP000033682">
    <property type="component" value="Unassembled WGS sequence"/>
</dbReference>
<evidence type="ECO:0008006" key="3">
    <source>
        <dbReference type="Google" id="ProtNLM"/>
    </source>
</evidence>
<protein>
    <recommendedName>
        <fullName evidence="3">DUF159 family protein</fullName>
    </recommendedName>
</protein>
<proteinExistence type="predicted"/>
<dbReference type="EMBL" id="JXLG01000009">
    <property type="protein sequence ID" value="KJY60260.1"/>
    <property type="molecule type" value="Genomic_DNA"/>
</dbReference>
<evidence type="ECO:0000313" key="2">
    <source>
        <dbReference type="Proteomes" id="UP000033682"/>
    </source>
</evidence>
<organism evidence="1 2">
    <name type="scientific">Lactobacillus apis</name>
    <dbReference type="NCBI Taxonomy" id="303541"/>
    <lineage>
        <taxon>Bacteria</taxon>
        <taxon>Bacillati</taxon>
        <taxon>Bacillota</taxon>
        <taxon>Bacilli</taxon>
        <taxon>Lactobacillales</taxon>
        <taxon>Lactobacillaceae</taxon>
        <taxon>Lactobacillus</taxon>
    </lineage>
</organism>
<sequence length="70" mass="7976">MCNQFQLPTLADIKKYLVNDLNLPLIEPDKNLPQNQAVFPKGTASVLLYQNDQLQLQPKAWGYPSPFDCQ</sequence>
<gene>
    <name evidence="1" type="ORF">JF72_12050</name>
</gene>
<dbReference type="HOGENOM" id="CLU_2752592_0_0_9"/>
<dbReference type="STRING" id="303541.JF72_12050"/>
<name>A0A0F4LNS8_9LACO</name>
<dbReference type="AlphaFoldDB" id="A0A0F4LNS8"/>